<reference evidence="5 6" key="1">
    <citation type="submission" date="2012-02" db="EMBL/GenBank/DDBJ databases">
        <title>Improved High-Quality Draft genome of Joostella marina DSM 19592.</title>
        <authorList>
            <consortium name="US DOE Joint Genome Institute (JGI-PGF)"/>
            <person name="Lucas S."/>
            <person name="Copeland A."/>
            <person name="Lapidus A."/>
            <person name="Bruce D."/>
            <person name="Goodwin L."/>
            <person name="Pitluck S."/>
            <person name="Peters L."/>
            <person name="Chertkov O."/>
            <person name="Ovchinnikova G."/>
            <person name="Kyrpides N."/>
            <person name="Mavromatis K."/>
            <person name="Detter J.C."/>
            <person name="Han C."/>
            <person name="Land M."/>
            <person name="Hauser L."/>
            <person name="Markowitz V."/>
            <person name="Cheng J.-F."/>
            <person name="Hugenholtz P."/>
            <person name="Woyke T."/>
            <person name="Wu D."/>
            <person name="Tindall B."/>
            <person name="Brambilla E."/>
            <person name="Klenk H.-P."/>
            <person name="Eisen J.A."/>
        </authorList>
    </citation>
    <scope>NUCLEOTIDE SEQUENCE [LARGE SCALE GENOMIC DNA]</scope>
    <source>
        <strain evidence="5 6">DSM 19592</strain>
    </source>
</reference>
<dbReference type="InterPro" id="IPR010982">
    <property type="entry name" value="Lambda_DNA-bd_dom_sf"/>
</dbReference>
<dbReference type="Proteomes" id="UP000004690">
    <property type="component" value="Unassembled WGS sequence"/>
</dbReference>
<dbReference type="PANTHER" id="PTHR30146:SF109">
    <property type="entry name" value="HTH-TYPE TRANSCRIPTIONAL REGULATOR GALS"/>
    <property type="match status" value="1"/>
</dbReference>
<dbReference type="Pfam" id="PF00532">
    <property type="entry name" value="Peripla_BP_1"/>
    <property type="match status" value="1"/>
</dbReference>
<dbReference type="RefSeq" id="WP_008616150.1">
    <property type="nucleotide sequence ID" value="NZ_JH651380.1"/>
</dbReference>
<evidence type="ECO:0000256" key="2">
    <source>
        <dbReference type="ARBA" id="ARBA00023125"/>
    </source>
</evidence>
<dbReference type="Pfam" id="PF00356">
    <property type="entry name" value="LacI"/>
    <property type="match status" value="1"/>
</dbReference>
<sequence>MNEKTTIYDIAKALNVTAATVSRALNNNPKISAATRKLVMETAAKMNYKQNKLALALKSGKSNNVGVVVPYIDRNFFSAIIRGIEEELYPLGYHVIICQTHEQESAEIDNINALLNAQVDGILMSVSKLSTQTSHFEHVLNKNVPLVFFDRKKDVKGVSTVTIDDYQAGYNATKHLIEQGCSKIAHLSGDWALEIYKNRYKGYKQALLDNGITFNKDYVIKTKSDIKAGHKSVEKLMTLETPPDAIFSSSDYVALGAIQQLKKMGVKIPDDFCVIGFSNEPFTKFMELSMSTVDQLPVEMGKMSAKVFLEQVKESNVKIEKKVVLAPNLKIRATSTKK</sequence>
<proteinExistence type="predicted"/>
<evidence type="ECO:0000313" key="6">
    <source>
        <dbReference type="Proteomes" id="UP000004690"/>
    </source>
</evidence>
<dbReference type="PROSITE" id="PS50932">
    <property type="entry name" value="HTH_LACI_2"/>
    <property type="match status" value="1"/>
</dbReference>
<dbReference type="HOGENOM" id="CLU_037628_6_0_10"/>
<organism evidence="5 6">
    <name type="scientific">Galbibacter orientalis DSM 19592</name>
    <dbReference type="NCBI Taxonomy" id="926559"/>
    <lineage>
        <taxon>Bacteria</taxon>
        <taxon>Pseudomonadati</taxon>
        <taxon>Bacteroidota</taxon>
        <taxon>Flavobacteriia</taxon>
        <taxon>Flavobacteriales</taxon>
        <taxon>Flavobacteriaceae</taxon>
        <taxon>Galbibacter</taxon>
    </lineage>
</organism>
<accession>I3C151</accession>
<dbReference type="SUPFAM" id="SSF47413">
    <property type="entry name" value="lambda repressor-like DNA-binding domains"/>
    <property type="match status" value="1"/>
</dbReference>
<dbReference type="STRING" id="926559.JoomaDRAFT_0287"/>
<evidence type="ECO:0000256" key="3">
    <source>
        <dbReference type="ARBA" id="ARBA00023163"/>
    </source>
</evidence>
<dbReference type="SUPFAM" id="SSF53822">
    <property type="entry name" value="Periplasmic binding protein-like I"/>
    <property type="match status" value="1"/>
</dbReference>
<dbReference type="Gene3D" id="1.10.260.40">
    <property type="entry name" value="lambda repressor-like DNA-binding domains"/>
    <property type="match status" value="1"/>
</dbReference>
<dbReference type="Gene3D" id="3.40.50.2300">
    <property type="match status" value="2"/>
</dbReference>
<dbReference type="InterPro" id="IPR028082">
    <property type="entry name" value="Peripla_BP_I"/>
</dbReference>
<keyword evidence="2" id="KW-0238">DNA-binding</keyword>
<gene>
    <name evidence="5" type="ORF">JoomaDRAFT_0287</name>
</gene>
<name>I3C151_9FLAO</name>
<dbReference type="SMART" id="SM00354">
    <property type="entry name" value="HTH_LACI"/>
    <property type="match status" value="1"/>
</dbReference>
<evidence type="ECO:0000259" key="4">
    <source>
        <dbReference type="PROSITE" id="PS50932"/>
    </source>
</evidence>
<dbReference type="CDD" id="cd01392">
    <property type="entry name" value="HTH_LacI"/>
    <property type="match status" value="1"/>
</dbReference>
<dbReference type="GO" id="GO:0003700">
    <property type="term" value="F:DNA-binding transcription factor activity"/>
    <property type="evidence" value="ECO:0007669"/>
    <property type="project" value="TreeGrafter"/>
</dbReference>
<dbReference type="InterPro" id="IPR000843">
    <property type="entry name" value="HTH_LacI"/>
</dbReference>
<dbReference type="PANTHER" id="PTHR30146">
    <property type="entry name" value="LACI-RELATED TRANSCRIPTIONAL REPRESSOR"/>
    <property type="match status" value="1"/>
</dbReference>
<keyword evidence="3" id="KW-0804">Transcription</keyword>
<dbReference type="EMBL" id="JH651380">
    <property type="protein sequence ID" value="EIJ37344.1"/>
    <property type="molecule type" value="Genomic_DNA"/>
</dbReference>
<keyword evidence="1" id="KW-0805">Transcription regulation</keyword>
<dbReference type="InterPro" id="IPR001761">
    <property type="entry name" value="Peripla_BP/Lac1_sug-bd_dom"/>
</dbReference>
<evidence type="ECO:0000256" key="1">
    <source>
        <dbReference type="ARBA" id="ARBA00023015"/>
    </source>
</evidence>
<evidence type="ECO:0000313" key="5">
    <source>
        <dbReference type="EMBL" id="EIJ37344.1"/>
    </source>
</evidence>
<feature type="domain" description="HTH lacI-type" evidence="4">
    <location>
        <begin position="5"/>
        <end position="59"/>
    </location>
</feature>
<dbReference type="AlphaFoldDB" id="I3C151"/>
<dbReference type="eggNOG" id="COG1609">
    <property type="taxonomic scope" value="Bacteria"/>
</dbReference>
<dbReference type="OrthoDB" id="9768806at2"/>
<dbReference type="GO" id="GO:0000976">
    <property type="term" value="F:transcription cis-regulatory region binding"/>
    <property type="evidence" value="ECO:0007669"/>
    <property type="project" value="TreeGrafter"/>
</dbReference>
<keyword evidence="6" id="KW-1185">Reference proteome</keyword>
<dbReference type="CDD" id="cd06267">
    <property type="entry name" value="PBP1_LacI_sugar_binding-like"/>
    <property type="match status" value="1"/>
</dbReference>
<protein>
    <submittedName>
        <fullName evidence="5">Transcriptional regulator</fullName>
    </submittedName>
</protein>